<dbReference type="GO" id="GO:0005739">
    <property type="term" value="C:mitochondrion"/>
    <property type="evidence" value="ECO:0007669"/>
    <property type="project" value="TreeGrafter"/>
</dbReference>
<organism evidence="3 4">
    <name type="scientific">Daphnia galeata</name>
    <dbReference type="NCBI Taxonomy" id="27404"/>
    <lineage>
        <taxon>Eukaryota</taxon>
        <taxon>Metazoa</taxon>
        <taxon>Ecdysozoa</taxon>
        <taxon>Arthropoda</taxon>
        <taxon>Crustacea</taxon>
        <taxon>Branchiopoda</taxon>
        <taxon>Diplostraca</taxon>
        <taxon>Cladocera</taxon>
        <taxon>Anomopoda</taxon>
        <taxon>Daphniidae</taxon>
        <taxon>Daphnia</taxon>
    </lineage>
</organism>
<dbReference type="Pfam" id="PF12796">
    <property type="entry name" value="Ank_2"/>
    <property type="match status" value="1"/>
</dbReference>
<dbReference type="GO" id="GO:0052816">
    <property type="term" value="F:long-chain fatty acyl-CoA hydrolase activity"/>
    <property type="evidence" value="ECO:0007669"/>
    <property type="project" value="TreeGrafter"/>
</dbReference>
<proteinExistence type="predicted"/>
<dbReference type="InterPro" id="IPR047148">
    <property type="entry name" value="PLPL9"/>
</dbReference>
<dbReference type="Proteomes" id="UP000789390">
    <property type="component" value="Unassembled WGS sequence"/>
</dbReference>
<feature type="repeat" description="ANK" evidence="2">
    <location>
        <begin position="137"/>
        <end position="161"/>
    </location>
</feature>
<accession>A0A8J2RCC8</accession>
<dbReference type="GO" id="GO:2000304">
    <property type="term" value="P:positive regulation of ceramide biosynthetic process"/>
    <property type="evidence" value="ECO:0007669"/>
    <property type="project" value="TreeGrafter"/>
</dbReference>
<dbReference type="InterPro" id="IPR036770">
    <property type="entry name" value="Ankyrin_rpt-contain_sf"/>
</dbReference>
<dbReference type="PROSITE" id="PS50297">
    <property type="entry name" value="ANK_REP_REGION"/>
    <property type="match status" value="2"/>
</dbReference>
<dbReference type="AlphaFoldDB" id="A0A8J2RCC8"/>
<comment type="caution">
    <text evidence="3">The sequence shown here is derived from an EMBL/GenBank/DDBJ whole genome shotgun (WGS) entry which is preliminary data.</text>
</comment>
<evidence type="ECO:0000256" key="1">
    <source>
        <dbReference type="ARBA" id="ARBA00022801"/>
    </source>
</evidence>
<name>A0A8J2RCC8_9CRUS</name>
<dbReference type="Gene3D" id="1.25.40.20">
    <property type="entry name" value="Ankyrin repeat-containing domain"/>
    <property type="match status" value="2"/>
</dbReference>
<dbReference type="PROSITE" id="PS50088">
    <property type="entry name" value="ANK_REPEAT"/>
    <property type="match status" value="2"/>
</dbReference>
<keyword evidence="4" id="KW-1185">Reference proteome</keyword>
<gene>
    <name evidence="3" type="ORF">DGAL_LOCUS1808</name>
</gene>
<evidence type="ECO:0000313" key="3">
    <source>
        <dbReference type="EMBL" id="CAH0099653.1"/>
    </source>
</evidence>
<protein>
    <submittedName>
        <fullName evidence="3">Uncharacterized protein</fullName>
    </submittedName>
</protein>
<keyword evidence="1" id="KW-0378">Hydrolase</keyword>
<dbReference type="PANTHER" id="PTHR24139">
    <property type="entry name" value="CALCIUM-INDEPENDENT PHOSPHOLIPASE A2"/>
    <property type="match status" value="1"/>
</dbReference>
<dbReference type="OrthoDB" id="10021675at2759"/>
<dbReference type="GO" id="GO:0047499">
    <property type="term" value="F:calcium-independent phospholipase A2 activity"/>
    <property type="evidence" value="ECO:0007669"/>
    <property type="project" value="InterPro"/>
</dbReference>
<dbReference type="SUPFAM" id="SSF48403">
    <property type="entry name" value="Ankyrin repeat"/>
    <property type="match status" value="1"/>
</dbReference>
<sequence>MPHSTETMIDLRVLEQPNFTVISRNIIYQNKCLVLYDNAGIKFELILTNDANQVFSLCRSNFYDIVKLHFNWATNIFPMLVEVCEELKDLQFLQEVWLVITNNPNWNTGHIVAYFGLRNGNRNHGGLILLSVPDAFTGMTPINVAAKKGKAEFFRAMLDSGMFEKTIYEKKDFRVNLAFHYSAISANKETIETLALCGLDGAIINAKNENSQTPFHLACRTKRPECIKALIAGGANVNVCYHEGVEELPTPINVCDKDLFLSFPNEFNEEEMKNGGTPLHWVKIQSVLKHLIERGYSIDARNFTGQTALHVVSFAFELWSKCPNLVDSSGDSPLHIACSSANFLITQPLVPMLYIKQIKANHPVIW</sequence>
<keyword evidence="2" id="KW-0040">ANK repeat</keyword>
<evidence type="ECO:0000313" key="4">
    <source>
        <dbReference type="Proteomes" id="UP000789390"/>
    </source>
</evidence>
<dbReference type="EMBL" id="CAKKLH010000024">
    <property type="protein sequence ID" value="CAH0099653.1"/>
    <property type="molecule type" value="Genomic_DNA"/>
</dbReference>
<reference evidence="3" key="1">
    <citation type="submission" date="2021-11" db="EMBL/GenBank/DDBJ databases">
        <authorList>
            <person name="Schell T."/>
        </authorList>
    </citation>
    <scope>NUCLEOTIDE SEQUENCE</scope>
    <source>
        <strain evidence="3">M5</strain>
    </source>
</reference>
<dbReference type="InterPro" id="IPR002110">
    <property type="entry name" value="Ankyrin_rpt"/>
</dbReference>
<feature type="repeat" description="ANK" evidence="2">
    <location>
        <begin position="210"/>
        <end position="242"/>
    </location>
</feature>
<dbReference type="PANTHER" id="PTHR24139:SF34">
    <property type="entry name" value="85_88 KDA CALCIUM-INDEPENDENT PHOSPHOLIPASE A2"/>
    <property type="match status" value="1"/>
</dbReference>
<evidence type="ECO:0000256" key="2">
    <source>
        <dbReference type="PROSITE-ProRule" id="PRU00023"/>
    </source>
</evidence>
<dbReference type="SMART" id="SM00248">
    <property type="entry name" value="ANK"/>
    <property type="match status" value="5"/>
</dbReference>